<dbReference type="AlphaFoldDB" id="A0A430Q8D8"/>
<sequence length="448" mass="53710">NNMSRIHKTTQQQRLHHHVHQITPIIHNHTSLQTALHSELLLLDQLFDHQQMIHYLFNKNTFCLNDSNLWTIEWLQQYLDILTEFGQLLLKCNKNSTTIHIPIDDILPITRLWHSYLETSLISYPIESRMLNHDQNINQKINFTWDMYIVLHKPNQCQLRSYLLNNQSIINHIPNYYYLTIPSLINIEKMEPTMESFRKQEINDPYETIRMTDHYLLNNQLFNQWDLISPMKICQLLFSIVLPECLNTIIMNDFGQNSLKVIRWKCLFENDINKAIEEESSYYSSVTMPNILIMYINFHPVFSFNDFINTTPTTNTTTTTNNNQSKTQIATITNNRYLSIYWKHNFLKLITPLQFNHNNNNNNLPLWSICNCLKEDFILQKIHYIHNNHYFYMKSIRILLNLFHFNDLLYNTNLLKIFNIKNIIELYLQLIDEQSNQLMIKNQYYPNA</sequence>
<feature type="non-terminal residue" evidence="1">
    <location>
        <position position="1"/>
    </location>
</feature>
<evidence type="ECO:0000313" key="2">
    <source>
        <dbReference type="Proteomes" id="UP000290809"/>
    </source>
</evidence>
<evidence type="ECO:0000313" key="1">
    <source>
        <dbReference type="EMBL" id="RTG83961.1"/>
    </source>
</evidence>
<accession>A0A430Q8D8</accession>
<protein>
    <submittedName>
        <fullName evidence="1">Uncharacterized protein</fullName>
    </submittedName>
</protein>
<reference evidence="1 2" key="1">
    <citation type="journal article" date="2019" name="PLoS Pathog.">
        <title>Genome sequence of the bovine parasite Schistosoma bovis Tanzania.</title>
        <authorList>
            <person name="Oey H."/>
            <person name="Zakrzewski M."/>
            <person name="Gobert G."/>
            <person name="Gravermann K."/>
            <person name="Stoye J."/>
            <person name="Jones M."/>
            <person name="Mcmanus D."/>
            <person name="Krause L."/>
        </authorList>
    </citation>
    <scope>NUCLEOTIDE SEQUENCE [LARGE SCALE GENOMIC DNA]</scope>
    <source>
        <strain evidence="1 2">TAN1997</strain>
    </source>
</reference>
<dbReference type="EMBL" id="QMKO01002306">
    <property type="protein sequence ID" value="RTG83961.1"/>
    <property type="molecule type" value="Genomic_DNA"/>
</dbReference>
<organism evidence="1 2">
    <name type="scientific">Schistosoma bovis</name>
    <name type="common">Blood fluke</name>
    <dbReference type="NCBI Taxonomy" id="6184"/>
    <lineage>
        <taxon>Eukaryota</taxon>
        <taxon>Metazoa</taxon>
        <taxon>Spiralia</taxon>
        <taxon>Lophotrochozoa</taxon>
        <taxon>Platyhelminthes</taxon>
        <taxon>Trematoda</taxon>
        <taxon>Digenea</taxon>
        <taxon>Strigeidida</taxon>
        <taxon>Schistosomatoidea</taxon>
        <taxon>Schistosomatidae</taxon>
        <taxon>Schistosoma</taxon>
    </lineage>
</organism>
<keyword evidence="2" id="KW-1185">Reference proteome</keyword>
<proteinExistence type="predicted"/>
<gene>
    <name evidence="1" type="ORF">DC041_0000198</name>
</gene>
<comment type="caution">
    <text evidence="1">The sequence shown here is derived from an EMBL/GenBank/DDBJ whole genome shotgun (WGS) entry which is preliminary data.</text>
</comment>
<dbReference type="Proteomes" id="UP000290809">
    <property type="component" value="Unassembled WGS sequence"/>
</dbReference>
<name>A0A430Q8D8_SCHBO</name>